<organism evidence="2">
    <name type="scientific">Hemiscolopendra marginata</name>
    <dbReference type="NCBI Taxonomy" id="943146"/>
    <lineage>
        <taxon>Eukaryota</taxon>
        <taxon>Metazoa</taxon>
        <taxon>Ecdysozoa</taxon>
        <taxon>Arthropoda</taxon>
        <taxon>Myriapoda</taxon>
        <taxon>Chilopoda</taxon>
        <taxon>Pleurostigmophora</taxon>
        <taxon>Scolopendromorpha</taxon>
        <taxon>Scolopendridae</taxon>
        <taxon>Hemiscolopendra</taxon>
    </lineage>
</organism>
<reference evidence="2" key="1">
    <citation type="submission" date="2018-11" db="EMBL/GenBank/DDBJ databases">
        <title>Venom-gland transcriptomics and venom proteomics of the Florida green centipede (Hemiscolopendra marginata) reveal sex-based variation in a centipede venom.</title>
        <authorList>
            <person name="Nystrom G.S."/>
            <person name="Ward M.J."/>
            <person name="Ellsworth S.A."/>
            <person name="Rokyta D.R."/>
        </authorList>
    </citation>
    <scope>NUCLEOTIDE SEQUENCE</scope>
    <source>
        <tissue evidence="2">Venom gland</tissue>
    </source>
</reference>
<protein>
    <submittedName>
        <fullName evidence="2">SLPTX11</fullName>
    </submittedName>
</protein>
<name>A0A646QI28_9MYRI</name>
<proteinExistence type="predicted"/>
<dbReference type="AlphaFoldDB" id="A0A646QI28"/>
<feature type="chain" id="PRO_5025013737" evidence="1">
    <location>
        <begin position="23"/>
        <end position="238"/>
    </location>
</feature>
<feature type="signal peptide" evidence="1">
    <location>
        <begin position="1"/>
        <end position="22"/>
    </location>
</feature>
<dbReference type="EMBL" id="GHBY01000468">
    <property type="protein sequence ID" value="MUP40645.1"/>
    <property type="molecule type" value="Transcribed_RNA"/>
</dbReference>
<keyword evidence="1" id="KW-0732">Signal</keyword>
<evidence type="ECO:0000256" key="1">
    <source>
        <dbReference type="SAM" id="SignalP"/>
    </source>
</evidence>
<accession>A0A646QI28</accession>
<evidence type="ECO:0000313" key="2">
    <source>
        <dbReference type="EMBL" id="MUP40645.1"/>
    </source>
</evidence>
<sequence>MFSYACIRLFILTVVLISTAHTFTKQKEVHEFCVCNEALETCPVKNKHEIGQIKIHGNITRTGDIAKFCEKFPDLKVCRSSQHALTVTRHLMPMSSFFTPFTYYFHCLCPDDLEYEKSFESAKNYRFTARYLCVEKKVEPKFCDCIHPAENCPVTVDSSGIVRRKGDLKKFCEKAPDLKVCKSSQVALTIKTFPRAATYLFPPTFYDFHCLCPNDHDYETTFGDYEDMYTTKYSCEKK</sequence>